<dbReference type="InterPro" id="IPR052164">
    <property type="entry name" value="Anthracycline_SecMetBiosynth"/>
</dbReference>
<comment type="caution">
    <text evidence="2">The sequence shown here is derived from an EMBL/GenBank/DDBJ whole genome shotgun (WGS) entry which is preliminary data.</text>
</comment>
<dbReference type="PANTHER" id="PTHR33993">
    <property type="entry name" value="GLYOXALASE-RELATED"/>
    <property type="match status" value="1"/>
</dbReference>
<dbReference type="PROSITE" id="PS51819">
    <property type="entry name" value="VOC"/>
    <property type="match status" value="1"/>
</dbReference>
<dbReference type="InterPro" id="IPR037523">
    <property type="entry name" value="VOC_core"/>
</dbReference>
<sequence>MTEHGTFIWNELITLDQETSGRFYSELFGWERKAVDAGPLGTYTIFQRNGKDVAGMMNPTIDTTRNLGARWYGYVAVENLDASAARAKELGGTIVAGPDDIAGVGRVCLLADPTGALVRLMQPATAPK</sequence>
<dbReference type="AlphaFoldDB" id="A0A1F6TPV9"/>
<dbReference type="Gene3D" id="3.10.180.10">
    <property type="entry name" value="2,3-Dihydroxybiphenyl 1,2-Dioxygenase, domain 1"/>
    <property type="match status" value="1"/>
</dbReference>
<feature type="domain" description="VOC" evidence="1">
    <location>
        <begin position="6"/>
        <end position="123"/>
    </location>
</feature>
<reference evidence="2 3" key="1">
    <citation type="journal article" date="2016" name="Nat. Commun.">
        <title>Thousands of microbial genomes shed light on interconnected biogeochemical processes in an aquifer system.</title>
        <authorList>
            <person name="Anantharaman K."/>
            <person name="Brown C.T."/>
            <person name="Hug L.A."/>
            <person name="Sharon I."/>
            <person name="Castelle C.J."/>
            <person name="Probst A.J."/>
            <person name="Thomas B.C."/>
            <person name="Singh A."/>
            <person name="Wilkins M.J."/>
            <person name="Karaoz U."/>
            <person name="Brodie E.L."/>
            <person name="Williams K.H."/>
            <person name="Hubbard S.S."/>
            <person name="Banfield J.F."/>
        </authorList>
    </citation>
    <scope>NUCLEOTIDE SEQUENCE [LARGE SCALE GENOMIC DNA]</scope>
</reference>
<dbReference type="Pfam" id="PF00903">
    <property type="entry name" value="Glyoxalase"/>
    <property type="match status" value="1"/>
</dbReference>
<evidence type="ECO:0000259" key="1">
    <source>
        <dbReference type="PROSITE" id="PS51819"/>
    </source>
</evidence>
<proteinExistence type="predicted"/>
<evidence type="ECO:0000313" key="2">
    <source>
        <dbReference type="EMBL" id="OGI47089.1"/>
    </source>
</evidence>
<name>A0A1F6TPV9_9PROT</name>
<dbReference type="Proteomes" id="UP000178885">
    <property type="component" value="Unassembled WGS sequence"/>
</dbReference>
<gene>
    <name evidence="2" type="ORF">A2151_07155</name>
</gene>
<dbReference type="InterPro" id="IPR004360">
    <property type="entry name" value="Glyas_Fos-R_dOase_dom"/>
</dbReference>
<organism evidence="2 3">
    <name type="scientific">Candidatus Muproteobacteria bacterium RBG_16_65_34</name>
    <dbReference type="NCBI Taxonomy" id="1817760"/>
    <lineage>
        <taxon>Bacteria</taxon>
        <taxon>Pseudomonadati</taxon>
        <taxon>Pseudomonadota</taxon>
        <taxon>Candidatus Muproteobacteria</taxon>
    </lineage>
</organism>
<dbReference type="InterPro" id="IPR029068">
    <property type="entry name" value="Glyas_Bleomycin-R_OHBP_Dase"/>
</dbReference>
<dbReference type="SUPFAM" id="SSF54593">
    <property type="entry name" value="Glyoxalase/Bleomycin resistance protein/Dihydroxybiphenyl dioxygenase"/>
    <property type="match status" value="1"/>
</dbReference>
<dbReference type="PANTHER" id="PTHR33993:SF14">
    <property type="entry name" value="GB|AAF24581.1"/>
    <property type="match status" value="1"/>
</dbReference>
<dbReference type="EMBL" id="MFSU01000065">
    <property type="protein sequence ID" value="OGI47089.1"/>
    <property type="molecule type" value="Genomic_DNA"/>
</dbReference>
<evidence type="ECO:0000313" key="3">
    <source>
        <dbReference type="Proteomes" id="UP000178885"/>
    </source>
</evidence>
<accession>A0A1F6TPV9</accession>
<protein>
    <submittedName>
        <fullName evidence="2">Glyoxalase</fullName>
    </submittedName>
</protein>
<dbReference type="CDD" id="cd07247">
    <property type="entry name" value="SgaA_N_like"/>
    <property type="match status" value="1"/>
</dbReference>